<gene>
    <name evidence="2" type="ORF">FA13DRAFT_1709682</name>
</gene>
<protein>
    <submittedName>
        <fullName evidence="2">Uncharacterized protein</fullName>
    </submittedName>
</protein>
<sequence>MLHEPFDRWLTWGRIQNIDNSTCPRVGHVVAHQGGIFYVIQPVRAETSSLEHGAPLVGVHRIRRDFRPGKAVRKGSDPNEEPLSAELSLQFNHCSGSVHFFVAERARAEREYDEDVVLLVKRKPFLSALQGETFSFPFLVGVRDDGGDSPKYTCRLGMKDIHPKAVDQGLGLLKSGQLTTRAGSMTLYEHVPVDAAVVGGSITHEYPSHSSRSLQKLLARSVFGYRNALGPQSRTKIALGHSYLDTDKAPTADRKPNKARCIGSHKTAY</sequence>
<accession>A0A4Y7TAM5</accession>
<feature type="region of interest" description="Disordered" evidence="1">
    <location>
        <begin position="248"/>
        <end position="269"/>
    </location>
</feature>
<keyword evidence="3" id="KW-1185">Reference proteome</keyword>
<evidence type="ECO:0000313" key="3">
    <source>
        <dbReference type="Proteomes" id="UP000298030"/>
    </source>
</evidence>
<evidence type="ECO:0000256" key="1">
    <source>
        <dbReference type="SAM" id="MobiDB-lite"/>
    </source>
</evidence>
<proteinExistence type="predicted"/>
<name>A0A4Y7TAM5_COPMI</name>
<dbReference type="EMBL" id="QPFP01000019">
    <property type="protein sequence ID" value="TEB31226.1"/>
    <property type="molecule type" value="Genomic_DNA"/>
</dbReference>
<comment type="caution">
    <text evidence="2">The sequence shown here is derived from an EMBL/GenBank/DDBJ whole genome shotgun (WGS) entry which is preliminary data.</text>
</comment>
<dbReference type="AlphaFoldDB" id="A0A4Y7TAM5"/>
<reference evidence="2 3" key="1">
    <citation type="journal article" date="2019" name="Nat. Ecol. Evol.">
        <title>Megaphylogeny resolves global patterns of mushroom evolution.</title>
        <authorList>
            <person name="Varga T."/>
            <person name="Krizsan K."/>
            <person name="Foldi C."/>
            <person name="Dima B."/>
            <person name="Sanchez-Garcia M."/>
            <person name="Sanchez-Ramirez S."/>
            <person name="Szollosi G.J."/>
            <person name="Szarkandi J.G."/>
            <person name="Papp V."/>
            <person name="Albert L."/>
            <person name="Andreopoulos W."/>
            <person name="Angelini C."/>
            <person name="Antonin V."/>
            <person name="Barry K.W."/>
            <person name="Bougher N.L."/>
            <person name="Buchanan P."/>
            <person name="Buyck B."/>
            <person name="Bense V."/>
            <person name="Catcheside P."/>
            <person name="Chovatia M."/>
            <person name="Cooper J."/>
            <person name="Damon W."/>
            <person name="Desjardin D."/>
            <person name="Finy P."/>
            <person name="Geml J."/>
            <person name="Haridas S."/>
            <person name="Hughes K."/>
            <person name="Justo A."/>
            <person name="Karasinski D."/>
            <person name="Kautmanova I."/>
            <person name="Kiss B."/>
            <person name="Kocsube S."/>
            <person name="Kotiranta H."/>
            <person name="LaButti K.M."/>
            <person name="Lechner B.E."/>
            <person name="Liimatainen K."/>
            <person name="Lipzen A."/>
            <person name="Lukacs Z."/>
            <person name="Mihaltcheva S."/>
            <person name="Morgado L.N."/>
            <person name="Niskanen T."/>
            <person name="Noordeloos M.E."/>
            <person name="Ohm R.A."/>
            <person name="Ortiz-Santana B."/>
            <person name="Ovrebo C."/>
            <person name="Racz N."/>
            <person name="Riley R."/>
            <person name="Savchenko A."/>
            <person name="Shiryaev A."/>
            <person name="Soop K."/>
            <person name="Spirin V."/>
            <person name="Szebenyi C."/>
            <person name="Tomsovsky M."/>
            <person name="Tulloss R.E."/>
            <person name="Uehling J."/>
            <person name="Grigoriev I.V."/>
            <person name="Vagvolgyi C."/>
            <person name="Papp T."/>
            <person name="Martin F.M."/>
            <person name="Miettinen O."/>
            <person name="Hibbett D.S."/>
            <person name="Nagy L.G."/>
        </authorList>
    </citation>
    <scope>NUCLEOTIDE SEQUENCE [LARGE SCALE GENOMIC DNA]</scope>
    <source>
        <strain evidence="2 3">FP101781</strain>
    </source>
</reference>
<organism evidence="2 3">
    <name type="scientific">Coprinellus micaceus</name>
    <name type="common">Glistening ink-cap mushroom</name>
    <name type="synonym">Coprinus micaceus</name>
    <dbReference type="NCBI Taxonomy" id="71717"/>
    <lineage>
        <taxon>Eukaryota</taxon>
        <taxon>Fungi</taxon>
        <taxon>Dikarya</taxon>
        <taxon>Basidiomycota</taxon>
        <taxon>Agaricomycotina</taxon>
        <taxon>Agaricomycetes</taxon>
        <taxon>Agaricomycetidae</taxon>
        <taxon>Agaricales</taxon>
        <taxon>Agaricineae</taxon>
        <taxon>Psathyrellaceae</taxon>
        <taxon>Coprinellus</taxon>
    </lineage>
</organism>
<dbReference type="Proteomes" id="UP000298030">
    <property type="component" value="Unassembled WGS sequence"/>
</dbReference>
<evidence type="ECO:0000313" key="2">
    <source>
        <dbReference type="EMBL" id="TEB31226.1"/>
    </source>
</evidence>